<keyword evidence="2" id="KW-0175">Coiled coil</keyword>
<evidence type="ECO:0000256" key="1">
    <source>
        <dbReference type="HAMAP-Rule" id="MF_00715"/>
    </source>
</evidence>
<evidence type="ECO:0000313" key="4">
    <source>
        <dbReference type="Proteomes" id="UP000599312"/>
    </source>
</evidence>
<dbReference type="PANTHER" id="PTHR36508:SF1">
    <property type="entry name" value="PROTEIN SLYX"/>
    <property type="match status" value="1"/>
</dbReference>
<dbReference type="AlphaFoldDB" id="A0A931FN61"/>
<dbReference type="InterPro" id="IPR007236">
    <property type="entry name" value="SlyX"/>
</dbReference>
<keyword evidence="4" id="KW-1185">Reference proteome</keyword>
<dbReference type="Pfam" id="PF04102">
    <property type="entry name" value="SlyX"/>
    <property type="match status" value="1"/>
</dbReference>
<protein>
    <recommendedName>
        <fullName evidence="1">Protein SlyX homolog</fullName>
    </recommendedName>
</protein>
<evidence type="ECO:0000313" key="3">
    <source>
        <dbReference type="EMBL" id="MBF9233330.1"/>
    </source>
</evidence>
<dbReference type="Proteomes" id="UP000599312">
    <property type="component" value="Unassembled WGS sequence"/>
</dbReference>
<feature type="coiled-coil region" evidence="2">
    <location>
        <begin position="4"/>
        <end position="59"/>
    </location>
</feature>
<organism evidence="3 4">
    <name type="scientific">Microvirga alba</name>
    <dbReference type="NCBI Taxonomy" id="2791025"/>
    <lineage>
        <taxon>Bacteria</taxon>
        <taxon>Pseudomonadati</taxon>
        <taxon>Pseudomonadota</taxon>
        <taxon>Alphaproteobacteria</taxon>
        <taxon>Hyphomicrobiales</taxon>
        <taxon>Methylobacteriaceae</taxon>
        <taxon>Microvirga</taxon>
    </lineage>
</organism>
<gene>
    <name evidence="1" type="primary">slyX</name>
    <name evidence="3" type="ORF">I2H38_08035</name>
</gene>
<dbReference type="RefSeq" id="WP_196271281.1">
    <property type="nucleotide sequence ID" value="NZ_JADQDO010000002.1"/>
</dbReference>
<dbReference type="EMBL" id="JADQDO010000002">
    <property type="protein sequence ID" value="MBF9233330.1"/>
    <property type="molecule type" value="Genomic_DNA"/>
</dbReference>
<proteinExistence type="inferred from homology"/>
<comment type="caution">
    <text evidence="3">The sequence shown here is derived from an EMBL/GenBank/DDBJ whole genome shotgun (WGS) entry which is preliminary data.</text>
</comment>
<dbReference type="Gene3D" id="1.20.5.300">
    <property type="match status" value="1"/>
</dbReference>
<sequence>MTDTEALNARIDRLEMRLTHQEEVIEDLNKTVTAQWKQIDSLTRQLANLRDRLQEAEDSAGLVPHREPPPPHY</sequence>
<accession>A0A931FN61</accession>
<dbReference type="HAMAP" id="MF_00715">
    <property type="entry name" value="SlyX"/>
    <property type="match status" value="1"/>
</dbReference>
<reference evidence="3" key="1">
    <citation type="submission" date="2020-11" db="EMBL/GenBank/DDBJ databases">
        <authorList>
            <person name="Kim M.K."/>
        </authorList>
    </citation>
    <scope>NUCLEOTIDE SEQUENCE</scope>
    <source>
        <strain evidence="3">BT350</strain>
    </source>
</reference>
<name>A0A931FN61_9HYPH</name>
<comment type="similarity">
    <text evidence="1">Belongs to the SlyX family.</text>
</comment>
<evidence type="ECO:0000256" key="2">
    <source>
        <dbReference type="SAM" id="Coils"/>
    </source>
</evidence>
<dbReference type="PANTHER" id="PTHR36508">
    <property type="entry name" value="PROTEIN SLYX"/>
    <property type="match status" value="1"/>
</dbReference>